<proteinExistence type="predicted"/>
<comment type="caution">
    <text evidence="2">The sequence shown here is derived from an EMBL/GenBank/DDBJ whole genome shotgun (WGS) entry which is preliminary data.</text>
</comment>
<feature type="compositionally biased region" description="Basic and acidic residues" evidence="1">
    <location>
        <begin position="41"/>
        <end position="51"/>
    </location>
</feature>
<organism evidence="2 3">
    <name type="scientific">Labrys miyagiensis</name>
    <dbReference type="NCBI Taxonomy" id="346912"/>
    <lineage>
        <taxon>Bacteria</taxon>
        <taxon>Pseudomonadati</taxon>
        <taxon>Pseudomonadota</taxon>
        <taxon>Alphaproteobacteria</taxon>
        <taxon>Hyphomicrobiales</taxon>
        <taxon>Xanthobacteraceae</taxon>
        <taxon>Labrys</taxon>
    </lineage>
</organism>
<name>A0ABQ6CEI6_9HYPH</name>
<feature type="compositionally biased region" description="Polar residues" evidence="1">
    <location>
        <begin position="59"/>
        <end position="68"/>
    </location>
</feature>
<feature type="region of interest" description="Disordered" evidence="1">
    <location>
        <begin position="41"/>
        <end position="68"/>
    </location>
</feature>
<reference evidence="3" key="1">
    <citation type="journal article" date="2019" name="Int. J. Syst. Evol. Microbiol.">
        <title>The Global Catalogue of Microorganisms (GCM) 10K type strain sequencing project: providing services to taxonomists for standard genome sequencing and annotation.</title>
        <authorList>
            <consortium name="The Broad Institute Genomics Platform"/>
            <consortium name="The Broad Institute Genome Sequencing Center for Infectious Disease"/>
            <person name="Wu L."/>
            <person name="Ma J."/>
        </authorList>
    </citation>
    <scope>NUCLEOTIDE SEQUENCE [LARGE SCALE GENOMIC DNA]</scope>
    <source>
        <strain evidence="3">NBRC 101365</strain>
    </source>
</reference>
<dbReference type="Proteomes" id="UP001156882">
    <property type="component" value="Unassembled WGS sequence"/>
</dbReference>
<evidence type="ECO:0000313" key="3">
    <source>
        <dbReference type="Proteomes" id="UP001156882"/>
    </source>
</evidence>
<protein>
    <submittedName>
        <fullName evidence="2">Uncharacterized protein</fullName>
    </submittedName>
</protein>
<gene>
    <name evidence="2" type="ORF">GCM10007874_10840</name>
</gene>
<evidence type="ECO:0000256" key="1">
    <source>
        <dbReference type="SAM" id="MobiDB-lite"/>
    </source>
</evidence>
<keyword evidence="3" id="KW-1185">Reference proteome</keyword>
<accession>A0ABQ6CEI6</accession>
<evidence type="ECO:0000313" key="2">
    <source>
        <dbReference type="EMBL" id="GLS18068.1"/>
    </source>
</evidence>
<dbReference type="EMBL" id="BSPC01000008">
    <property type="protein sequence ID" value="GLS18068.1"/>
    <property type="molecule type" value="Genomic_DNA"/>
</dbReference>
<sequence>MAKVYNYEVEDGGTVFVSGVKRTMASIRRVGVTAQLHTEEEVPDEKVDAEGRYFPPLFPTSSTKPRSF</sequence>